<dbReference type="AlphaFoldDB" id="A0A158L3F4"/>
<evidence type="ECO:0000313" key="1">
    <source>
        <dbReference type="EMBL" id="SAL87862.1"/>
    </source>
</evidence>
<dbReference type="EMBL" id="FCOM02000104">
    <property type="protein sequence ID" value="SAL87862.1"/>
    <property type="molecule type" value="Genomic_DNA"/>
</dbReference>
<proteinExistence type="predicted"/>
<dbReference type="Proteomes" id="UP000055019">
    <property type="component" value="Unassembled WGS sequence"/>
</dbReference>
<accession>A0A158L3F4</accession>
<evidence type="ECO:0000313" key="2">
    <source>
        <dbReference type="Proteomes" id="UP000055019"/>
    </source>
</evidence>
<comment type="caution">
    <text evidence="1">The sequence shown here is derived from an EMBL/GenBank/DDBJ whole genome shotgun (WGS) entry which is preliminary data.</text>
</comment>
<sequence length="233" mass="26115">MNFCVFLSAESSNASEFDSCMAAQKLTELFRRDSPSAGVVLHAPASLSSRDPYLEAEAPPICVVQFYFDSIESMESELTTAGKIQEYAYWLEKRSTGEVTCRHQAMAVRSYRAPACALNASALSPHTYLVQYDGSAEDNAVWLTRYVAQHPPIMVTLPGAYSVEVCSRIDYCSSLDMSRMHSLQRNKVVFIDADALEKSLNSTVRHELRRDFESLPAFDGRAPHFPMQSTYIR</sequence>
<keyword evidence="2" id="KW-1185">Reference proteome</keyword>
<reference evidence="1" key="1">
    <citation type="submission" date="2016-01" db="EMBL/GenBank/DDBJ databases">
        <authorList>
            <person name="Peeters C."/>
        </authorList>
    </citation>
    <scope>NUCLEOTIDE SEQUENCE [LARGE SCALE GENOMIC DNA]</scope>
    <source>
        <strain evidence="1">LMG 29317</strain>
    </source>
</reference>
<name>A0A158L3F4_9BURK</name>
<organism evidence="1 2">
    <name type="scientific">Caballeronia arvi</name>
    <dbReference type="NCBI Taxonomy" id="1777135"/>
    <lineage>
        <taxon>Bacteria</taxon>
        <taxon>Pseudomonadati</taxon>
        <taxon>Pseudomonadota</taxon>
        <taxon>Betaproteobacteria</taxon>
        <taxon>Burkholderiales</taxon>
        <taxon>Burkholderiaceae</taxon>
        <taxon>Caballeronia</taxon>
    </lineage>
</organism>
<gene>
    <name evidence="1" type="ORF">AWB74_08296</name>
</gene>
<protein>
    <submittedName>
        <fullName evidence="1">EthD protein</fullName>
    </submittedName>
</protein>